<organism evidence="3">
    <name type="scientific">uncultured Thermomicrobiales bacterium</name>
    <dbReference type="NCBI Taxonomy" id="1645740"/>
    <lineage>
        <taxon>Bacteria</taxon>
        <taxon>Pseudomonadati</taxon>
        <taxon>Thermomicrobiota</taxon>
        <taxon>Thermomicrobia</taxon>
        <taxon>Thermomicrobiales</taxon>
        <taxon>environmental samples</taxon>
    </lineage>
</organism>
<dbReference type="InterPro" id="IPR006680">
    <property type="entry name" value="Amidohydro-rel"/>
</dbReference>
<keyword evidence="3" id="KW-0378">Hydrolase</keyword>
<dbReference type="SUPFAM" id="SSF51556">
    <property type="entry name" value="Metallo-dependent hydrolases"/>
    <property type="match status" value="1"/>
</dbReference>
<dbReference type="AlphaFoldDB" id="A0A6J4U7Z3"/>
<evidence type="ECO:0000259" key="2">
    <source>
        <dbReference type="Pfam" id="PF04909"/>
    </source>
</evidence>
<gene>
    <name evidence="3" type="ORF">AVDCRST_MAG43-126</name>
</gene>
<dbReference type="GO" id="GO:0005737">
    <property type="term" value="C:cytoplasm"/>
    <property type="evidence" value="ECO:0007669"/>
    <property type="project" value="TreeGrafter"/>
</dbReference>
<dbReference type="PANTHER" id="PTHR21240">
    <property type="entry name" value="2-AMINO-3-CARBOXYLMUCONATE-6-SEMIALDEHYDE DECARBOXYLASE"/>
    <property type="match status" value="1"/>
</dbReference>
<reference evidence="3" key="1">
    <citation type="submission" date="2020-02" db="EMBL/GenBank/DDBJ databases">
        <authorList>
            <person name="Meier V. D."/>
        </authorList>
    </citation>
    <scope>NUCLEOTIDE SEQUENCE</scope>
    <source>
        <strain evidence="3">AVDCRST_MAG43</strain>
    </source>
</reference>
<accession>A0A6J4U7Z3</accession>
<dbReference type="GO" id="GO:0019748">
    <property type="term" value="P:secondary metabolic process"/>
    <property type="evidence" value="ECO:0007669"/>
    <property type="project" value="TreeGrafter"/>
</dbReference>
<name>A0A6J4U7Z3_9BACT</name>
<dbReference type="InterPro" id="IPR032466">
    <property type="entry name" value="Metal_Hydrolase"/>
</dbReference>
<dbReference type="Pfam" id="PF04909">
    <property type="entry name" value="Amidohydro_2"/>
    <property type="match status" value="1"/>
</dbReference>
<dbReference type="EMBL" id="CADCWI010000009">
    <property type="protein sequence ID" value="CAA9540972.1"/>
    <property type="molecule type" value="Genomic_DNA"/>
</dbReference>
<sequence length="370" mass="41065">MRTGSSIIDTDIHPTLDPGRIADFLPEPWRGRFASGNRVPGTLGYWNAAGFHQVDAITEDGEGIASHPETLSRLFFDLHGLEYGILNPENAIHIGVGPEMDFGAAVLSAMNDVMTHDWLPVDPRFRASINVGPSDPQLAAQEIHRLGDHPGMVQVMMGSGARIPYGQRFYHPIYAAAVEHDLPVAIHPGNEGVGITGPPNAAGYPSSYIEWHTTLVTSYISHLVSLVTEGVFVKFPTLRFVLVEGGVSWIPPILWRLDKNWKALRQTTPWLERPPSAYVQEHIRLTTQPLEEPDDSQHLRAMLEMLDVDKMLMFSSDYPHWDGDTVDFTARAFTRDQRTRVLSETARDVYHLPPSSAATPVASREAGTHD</sequence>
<dbReference type="InterPro" id="IPR032465">
    <property type="entry name" value="ACMSD"/>
</dbReference>
<protein>
    <submittedName>
        <fullName evidence="3">Amidohydrolase 2</fullName>
    </submittedName>
</protein>
<dbReference type="PANTHER" id="PTHR21240:SF28">
    <property type="entry name" value="ISO-OROTATE DECARBOXYLASE (EUROFUNG)"/>
    <property type="match status" value="1"/>
</dbReference>
<evidence type="ECO:0000256" key="1">
    <source>
        <dbReference type="ARBA" id="ARBA00023239"/>
    </source>
</evidence>
<dbReference type="GO" id="GO:0016831">
    <property type="term" value="F:carboxy-lyase activity"/>
    <property type="evidence" value="ECO:0007669"/>
    <property type="project" value="InterPro"/>
</dbReference>
<dbReference type="Gene3D" id="3.20.20.140">
    <property type="entry name" value="Metal-dependent hydrolases"/>
    <property type="match status" value="1"/>
</dbReference>
<dbReference type="GO" id="GO:0016787">
    <property type="term" value="F:hydrolase activity"/>
    <property type="evidence" value="ECO:0007669"/>
    <property type="project" value="UniProtKB-KW"/>
</dbReference>
<keyword evidence="1" id="KW-0456">Lyase</keyword>
<proteinExistence type="predicted"/>
<evidence type="ECO:0000313" key="3">
    <source>
        <dbReference type="EMBL" id="CAA9540972.1"/>
    </source>
</evidence>
<feature type="domain" description="Amidohydrolase-related" evidence="2">
    <location>
        <begin position="104"/>
        <end position="352"/>
    </location>
</feature>